<evidence type="ECO:0000256" key="4">
    <source>
        <dbReference type="ARBA" id="ARBA00022692"/>
    </source>
</evidence>
<comment type="subcellular location">
    <subcellularLocation>
        <location evidence="1 7">Membrane</location>
        <topology evidence="1 7">Multi-pass membrane protein</topology>
    </subcellularLocation>
</comment>
<feature type="region of interest" description="Disordered" evidence="9">
    <location>
        <begin position="152"/>
        <end position="216"/>
    </location>
</feature>
<feature type="transmembrane region" description="Helical" evidence="10">
    <location>
        <begin position="759"/>
        <end position="780"/>
    </location>
</feature>
<proteinExistence type="inferred from homology"/>
<dbReference type="InterPro" id="IPR036259">
    <property type="entry name" value="MFS_trans_sf"/>
</dbReference>
<dbReference type="PROSITE" id="PS01023">
    <property type="entry name" value="PTR2_2"/>
    <property type="match status" value="1"/>
</dbReference>
<feature type="compositionally biased region" description="Basic and acidic residues" evidence="9">
    <location>
        <begin position="951"/>
        <end position="967"/>
    </location>
</feature>
<reference evidence="11" key="1">
    <citation type="submission" date="2023-03" db="EMBL/GenBank/DDBJ databases">
        <title>Mating type loci evolution in Malassezia.</title>
        <authorList>
            <person name="Coelho M.A."/>
        </authorList>
    </citation>
    <scope>NUCLEOTIDE SEQUENCE</scope>
    <source>
        <strain evidence="11">CBS 14135</strain>
    </source>
</reference>
<dbReference type="EMBL" id="CP119956">
    <property type="protein sequence ID" value="WFC97144.1"/>
    <property type="molecule type" value="Genomic_DNA"/>
</dbReference>
<feature type="transmembrane region" description="Helical" evidence="10">
    <location>
        <begin position="878"/>
        <end position="900"/>
    </location>
</feature>
<keyword evidence="5 10" id="KW-1133">Transmembrane helix</keyword>
<feature type="compositionally biased region" description="Basic residues" evidence="9">
    <location>
        <begin position="159"/>
        <end position="169"/>
    </location>
</feature>
<feature type="transmembrane region" description="Helical" evidence="10">
    <location>
        <begin position="848"/>
        <end position="871"/>
    </location>
</feature>
<dbReference type="InterPro" id="IPR018456">
    <property type="entry name" value="PTR2_symporter_CS"/>
</dbReference>
<feature type="transmembrane region" description="Helical" evidence="10">
    <location>
        <begin position="530"/>
        <end position="549"/>
    </location>
</feature>
<dbReference type="PANTHER" id="PTHR11654">
    <property type="entry name" value="OLIGOPEPTIDE TRANSPORTER-RELATED"/>
    <property type="match status" value="1"/>
</dbReference>
<feature type="compositionally biased region" description="Basic and acidic residues" evidence="9">
    <location>
        <begin position="269"/>
        <end position="290"/>
    </location>
</feature>
<evidence type="ECO:0000256" key="6">
    <source>
        <dbReference type="ARBA" id="ARBA00023136"/>
    </source>
</evidence>
<feature type="compositionally biased region" description="Polar residues" evidence="9">
    <location>
        <begin position="968"/>
        <end position="980"/>
    </location>
</feature>
<dbReference type="GO" id="GO:0005886">
    <property type="term" value="C:plasma membrane"/>
    <property type="evidence" value="ECO:0007669"/>
    <property type="project" value="UniProtKB-ARBA"/>
</dbReference>
<feature type="region of interest" description="Disordered" evidence="9">
    <location>
        <begin position="230"/>
        <end position="297"/>
    </location>
</feature>
<dbReference type="AlphaFoldDB" id="A0AAF0DXF4"/>
<dbReference type="Proteomes" id="UP001216638">
    <property type="component" value="Chromosome 6"/>
</dbReference>
<keyword evidence="6 10" id="KW-0472">Membrane</keyword>
<feature type="compositionally biased region" description="Polar residues" evidence="9">
    <location>
        <begin position="230"/>
        <end position="252"/>
    </location>
</feature>
<feature type="transmembrane region" description="Helical" evidence="10">
    <location>
        <begin position="616"/>
        <end position="636"/>
    </location>
</feature>
<feature type="transmembrane region" description="Helical" evidence="10">
    <location>
        <begin position="494"/>
        <end position="518"/>
    </location>
</feature>
<evidence type="ECO:0000256" key="10">
    <source>
        <dbReference type="SAM" id="Phobius"/>
    </source>
</evidence>
<dbReference type="FunFam" id="1.20.1250.20:FF:000085">
    <property type="entry name" value="MFS peptide transporter Ptr2"/>
    <property type="match status" value="1"/>
</dbReference>
<dbReference type="InterPro" id="IPR000109">
    <property type="entry name" value="POT_fam"/>
</dbReference>
<dbReference type="GO" id="GO:0071916">
    <property type="term" value="F:dipeptide transmembrane transporter activity"/>
    <property type="evidence" value="ECO:0007669"/>
    <property type="project" value="UniProtKB-ARBA"/>
</dbReference>
<protein>
    <submittedName>
        <fullName evidence="11">Uncharacterized protein</fullName>
    </submittedName>
</protein>
<organism evidence="11 12">
    <name type="scientific">Malassezia brasiliensis</name>
    <dbReference type="NCBI Taxonomy" id="1821822"/>
    <lineage>
        <taxon>Eukaryota</taxon>
        <taxon>Fungi</taxon>
        <taxon>Dikarya</taxon>
        <taxon>Basidiomycota</taxon>
        <taxon>Ustilaginomycotina</taxon>
        <taxon>Malasseziomycetes</taxon>
        <taxon>Malasseziales</taxon>
        <taxon>Malasseziaceae</taxon>
        <taxon>Malassezia</taxon>
    </lineage>
</organism>
<feature type="region of interest" description="Disordered" evidence="9">
    <location>
        <begin position="948"/>
        <end position="980"/>
    </location>
</feature>
<evidence type="ECO:0000256" key="3">
    <source>
        <dbReference type="ARBA" id="ARBA00022448"/>
    </source>
</evidence>
<evidence type="ECO:0000256" key="7">
    <source>
        <dbReference type="RuleBase" id="RU003755"/>
    </source>
</evidence>
<evidence type="ECO:0000256" key="2">
    <source>
        <dbReference type="ARBA" id="ARBA00005982"/>
    </source>
</evidence>
<feature type="transmembrane region" description="Helical" evidence="10">
    <location>
        <begin position="906"/>
        <end position="928"/>
    </location>
</feature>
<dbReference type="SUPFAM" id="SSF103473">
    <property type="entry name" value="MFS general substrate transporter"/>
    <property type="match status" value="1"/>
</dbReference>
<feature type="transmembrane region" description="Helical" evidence="10">
    <location>
        <begin position="464"/>
        <end position="487"/>
    </location>
</feature>
<evidence type="ECO:0000256" key="1">
    <source>
        <dbReference type="ARBA" id="ARBA00004141"/>
    </source>
</evidence>
<evidence type="ECO:0000313" key="11">
    <source>
        <dbReference type="EMBL" id="WFC97144.1"/>
    </source>
</evidence>
<dbReference type="Gene3D" id="1.20.1250.20">
    <property type="entry name" value="MFS general substrate transporter like domains"/>
    <property type="match status" value="1"/>
</dbReference>
<keyword evidence="8" id="KW-0175">Coiled coil</keyword>
<name>A0AAF0DXF4_9BASI</name>
<keyword evidence="4 7" id="KW-0812">Transmembrane</keyword>
<evidence type="ECO:0000256" key="5">
    <source>
        <dbReference type="ARBA" id="ARBA00022989"/>
    </source>
</evidence>
<keyword evidence="3 7" id="KW-0813">Transport</keyword>
<feature type="coiled-coil region" evidence="8">
    <location>
        <begin position="108"/>
        <end position="135"/>
    </location>
</feature>
<evidence type="ECO:0000256" key="8">
    <source>
        <dbReference type="SAM" id="Coils"/>
    </source>
</evidence>
<feature type="transmembrane region" description="Helical" evidence="10">
    <location>
        <begin position="792"/>
        <end position="812"/>
    </location>
</feature>
<dbReference type="Pfam" id="PF00854">
    <property type="entry name" value="PTR2"/>
    <property type="match status" value="1"/>
</dbReference>
<evidence type="ECO:0000313" key="12">
    <source>
        <dbReference type="Proteomes" id="UP001216638"/>
    </source>
</evidence>
<feature type="transmembrane region" description="Helical" evidence="10">
    <location>
        <begin position="588"/>
        <end position="610"/>
    </location>
</feature>
<evidence type="ECO:0000256" key="9">
    <source>
        <dbReference type="SAM" id="MobiDB-lite"/>
    </source>
</evidence>
<accession>A0AAF0DXF4</accession>
<keyword evidence="12" id="KW-1185">Reference proteome</keyword>
<feature type="compositionally biased region" description="Low complexity" evidence="9">
    <location>
        <begin position="192"/>
        <end position="210"/>
    </location>
</feature>
<comment type="similarity">
    <text evidence="2 7">Belongs to the major facilitator superfamily. Proton-dependent oligopeptide transporter (POT/PTR) (TC 2.A.17) family.</text>
</comment>
<sequence>MPADPLGRAAGVPDMMQWSMGGTPNNASMLADAYGASHGQPQSGMNWFNGTNPLAMGDLNQASFGMPLMAGGPAGMPNASQLTAAQLAQQLNALHLQNQQNEQILIQQNKLLAQIQAAQELRAQAELEASTALQQQQQQNNTLLQFAQSHQIPTDLPTNRRHAISSRPKHISEQVPSRSHSPNPARASAPQSNRFSSGSGSPSINLPSGGQLPPDLSKALSAMNAIRQSTNDTQYDTPDSSFGQSPRSSSYSGRERNRESGNWSQNPRNDTRRSSAMQRSERAQEFHTPDRSQASPPSIIIDRAEMGSSTLSPLPPSIPVDVNSTPLIQPQENLNDLTFAAEGLAEQETYNAHLNKSGHVTENLPAGVTHVHDAVEVQEPAAEENYFPSEEERRTLRRVPEKLSMAAFAIGVCELAERFSFYGVTQVFTNFIANPIPLVDGHYSNTGAAKNEHKSGALGRGSQVANGIVTFNQFWCYVTPLLGAWVADAHLGRFNTLCVGVAIAMIGHIILIVSGVPAMLPNDPSESSDRAIACFAVAIVIMGIGTGFFKSNCSTLIAEQSKIKEQTVVKLKSGEKVIVDPALTIARIYLWFYLMINIGSFCGELSMVYAEKYVGFWLSYMLPTLVFIIPIPVLWFGRNYYVKLPPDGSVLERALKAWGLAIRTNWSWNLSTFIKRCRSSSFWDAAKPSHLAESERRSWMVYDDHWIDELSRGIKACAVFVLFPFYWLCYNQIINNLIIQANQMDLGSAPSEIVSLLDPIFIIVFVFVFNMGLYPLLDYLRIPFTPIKRITIGFFFASFAMVWSAVLQHYIYQKNPCGDRVGDADVTINGIDCGTQYASMTVWIQSGAYILMAISELFASVTSMEIAMLMAPKNMRSIVMAISLFTTAIAAAIGEAFTALSRNPLFVVNYALFAGLSFAGGILFYMVFYSVDRRQEQLNLLSQEGYLQNTSDEKSEKREDASVRKNETQTGSLAPSLSSA</sequence>
<gene>
    <name evidence="11" type="ORF">MBRA1_003810</name>
</gene>
<feature type="transmembrane region" description="Helical" evidence="10">
    <location>
        <begin position="716"/>
        <end position="739"/>
    </location>
</feature>